<dbReference type="InterPro" id="IPR050425">
    <property type="entry name" value="NAD(P)_dehydrat-like"/>
</dbReference>
<evidence type="ECO:0000313" key="5">
    <source>
        <dbReference type="Proteomes" id="UP000002051"/>
    </source>
</evidence>
<accession>G7IVR3</accession>
<organism evidence="3 5">
    <name type="scientific">Medicago truncatula</name>
    <name type="common">Barrel medic</name>
    <name type="synonym">Medicago tribuloides</name>
    <dbReference type="NCBI Taxonomy" id="3880"/>
    <lineage>
        <taxon>Eukaryota</taxon>
        <taxon>Viridiplantae</taxon>
        <taxon>Streptophyta</taxon>
        <taxon>Embryophyta</taxon>
        <taxon>Tracheophyta</taxon>
        <taxon>Spermatophyta</taxon>
        <taxon>Magnoliopsida</taxon>
        <taxon>eudicotyledons</taxon>
        <taxon>Gunneridae</taxon>
        <taxon>Pentapetalae</taxon>
        <taxon>rosids</taxon>
        <taxon>fabids</taxon>
        <taxon>Fabales</taxon>
        <taxon>Fabaceae</taxon>
        <taxon>Papilionoideae</taxon>
        <taxon>50 kb inversion clade</taxon>
        <taxon>NPAAA clade</taxon>
        <taxon>Hologalegina</taxon>
        <taxon>IRL clade</taxon>
        <taxon>Trifolieae</taxon>
        <taxon>Medicago</taxon>
    </lineage>
</organism>
<evidence type="ECO:0000313" key="4">
    <source>
        <dbReference type="EnsemblPlants" id="AES68646"/>
    </source>
</evidence>
<evidence type="ECO:0000256" key="2">
    <source>
        <dbReference type="ARBA" id="ARBA00023002"/>
    </source>
</evidence>
<dbReference type="EMBL" id="CM001219">
    <property type="protein sequence ID" value="AES68646.2"/>
    <property type="molecule type" value="Genomic_DNA"/>
</dbReference>
<dbReference type="InterPro" id="IPR036291">
    <property type="entry name" value="NAD(P)-bd_dom_sf"/>
</dbReference>
<evidence type="ECO:0000313" key="3">
    <source>
        <dbReference type="EMBL" id="AES68646.2"/>
    </source>
</evidence>
<accession>A0A0C3VBA2</accession>
<keyword evidence="1" id="KW-0521">NADP</keyword>
<proteinExistence type="predicted"/>
<dbReference type="Gene3D" id="3.40.50.720">
    <property type="entry name" value="NAD(P)-binding Rossmann-like Domain"/>
    <property type="match status" value="1"/>
</dbReference>
<protein>
    <submittedName>
        <fullName evidence="3">Cinnamyl alcohol dehydrogenase, putative</fullName>
    </submittedName>
</protein>
<dbReference type="PaxDb" id="3880-AES68646"/>
<dbReference type="SUPFAM" id="SSF51735">
    <property type="entry name" value="NAD(P)-binding Rossmann-fold domains"/>
    <property type="match status" value="1"/>
</dbReference>
<dbReference type="GO" id="GO:0016491">
    <property type="term" value="F:oxidoreductase activity"/>
    <property type="evidence" value="ECO:0007669"/>
    <property type="project" value="UniProtKB-KW"/>
</dbReference>
<keyword evidence="5" id="KW-1185">Reference proteome</keyword>
<keyword evidence="2" id="KW-0560">Oxidoreductase</keyword>
<dbReference type="HOGENOM" id="CLU_1780194_0_0_1"/>
<dbReference type="EnsemblPlants" id="AES68646">
    <property type="protein sequence ID" value="AES68646"/>
    <property type="gene ID" value="MTR_3g011130"/>
</dbReference>
<dbReference type="PANTHER" id="PTHR10366:SF852">
    <property type="entry name" value="CINNAMOYL-COA REDUCTASE CAD2"/>
    <property type="match status" value="1"/>
</dbReference>
<reference evidence="3 5" key="2">
    <citation type="journal article" date="2014" name="BMC Genomics">
        <title>An improved genome release (version Mt4.0) for the model legume Medicago truncatula.</title>
        <authorList>
            <person name="Tang H."/>
            <person name="Krishnakumar V."/>
            <person name="Bidwell S."/>
            <person name="Rosen B."/>
            <person name="Chan A."/>
            <person name="Zhou S."/>
            <person name="Gentzbittel L."/>
            <person name="Childs K.L."/>
            <person name="Yandell M."/>
            <person name="Gundlach H."/>
            <person name="Mayer K.F."/>
            <person name="Schwartz D.C."/>
            <person name="Town C.D."/>
        </authorList>
    </citation>
    <scope>GENOME REANNOTATION</scope>
    <source>
        <strain evidence="4 5">cv. Jemalong A17</strain>
    </source>
</reference>
<gene>
    <name evidence="3" type="ordered locus">MTR_3g011130</name>
</gene>
<reference evidence="3 5" key="1">
    <citation type="journal article" date="2011" name="Nature">
        <title>The Medicago genome provides insight into the evolution of rhizobial symbioses.</title>
        <authorList>
            <person name="Young N.D."/>
            <person name="Debelle F."/>
            <person name="Oldroyd G.E."/>
            <person name="Geurts R."/>
            <person name="Cannon S.B."/>
            <person name="Udvardi M.K."/>
            <person name="Benedito V.A."/>
            <person name="Mayer K.F."/>
            <person name="Gouzy J."/>
            <person name="Schoof H."/>
            <person name="Van de Peer Y."/>
            <person name="Proost S."/>
            <person name="Cook D.R."/>
            <person name="Meyers B.C."/>
            <person name="Spannagl M."/>
            <person name="Cheung F."/>
            <person name="De Mita S."/>
            <person name="Krishnakumar V."/>
            <person name="Gundlach H."/>
            <person name="Zhou S."/>
            <person name="Mudge J."/>
            <person name="Bharti A.K."/>
            <person name="Murray J.D."/>
            <person name="Naoumkina M.A."/>
            <person name="Rosen B."/>
            <person name="Silverstein K.A."/>
            <person name="Tang H."/>
            <person name="Rombauts S."/>
            <person name="Zhao P.X."/>
            <person name="Zhou P."/>
            <person name="Barbe V."/>
            <person name="Bardou P."/>
            <person name="Bechner M."/>
            <person name="Bellec A."/>
            <person name="Berger A."/>
            <person name="Berges H."/>
            <person name="Bidwell S."/>
            <person name="Bisseling T."/>
            <person name="Choisne N."/>
            <person name="Couloux A."/>
            <person name="Denny R."/>
            <person name="Deshpande S."/>
            <person name="Dai X."/>
            <person name="Doyle J.J."/>
            <person name="Dudez A.M."/>
            <person name="Farmer A.D."/>
            <person name="Fouteau S."/>
            <person name="Franken C."/>
            <person name="Gibelin C."/>
            <person name="Gish J."/>
            <person name="Goldstein S."/>
            <person name="Gonzalez A.J."/>
            <person name="Green P.J."/>
            <person name="Hallab A."/>
            <person name="Hartog M."/>
            <person name="Hua A."/>
            <person name="Humphray S.J."/>
            <person name="Jeong D.H."/>
            <person name="Jing Y."/>
            <person name="Jocker A."/>
            <person name="Kenton S.M."/>
            <person name="Kim D.J."/>
            <person name="Klee K."/>
            <person name="Lai H."/>
            <person name="Lang C."/>
            <person name="Lin S."/>
            <person name="Macmil S.L."/>
            <person name="Magdelenat G."/>
            <person name="Matthews L."/>
            <person name="McCorrison J."/>
            <person name="Monaghan E.L."/>
            <person name="Mun J.H."/>
            <person name="Najar F.Z."/>
            <person name="Nicholson C."/>
            <person name="Noirot C."/>
            <person name="O'Bleness M."/>
            <person name="Paule C.R."/>
            <person name="Poulain J."/>
            <person name="Prion F."/>
            <person name="Qin B."/>
            <person name="Qu C."/>
            <person name="Retzel E.F."/>
            <person name="Riddle C."/>
            <person name="Sallet E."/>
            <person name="Samain S."/>
            <person name="Samson N."/>
            <person name="Sanders I."/>
            <person name="Saurat O."/>
            <person name="Scarpelli C."/>
            <person name="Schiex T."/>
            <person name="Segurens B."/>
            <person name="Severin A.J."/>
            <person name="Sherrier D.J."/>
            <person name="Shi R."/>
            <person name="Sims S."/>
            <person name="Singer S.R."/>
            <person name="Sinharoy S."/>
            <person name="Sterck L."/>
            <person name="Viollet A."/>
            <person name="Wang B.B."/>
            <person name="Wang K."/>
            <person name="Wang M."/>
            <person name="Wang X."/>
            <person name="Warfsmann J."/>
            <person name="Weissenbach J."/>
            <person name="White D.D."/>
            <person name="White J.D."/>
            <person name="Wiley G.B."/>
            <person name="Wincker P."/>
            <person name="Xing Y."/>
            <person name="Yang L."/>
            <person name="Yao Z."/>
            <person name="Ying F."/>
            <person name="Zhai J."/>
            <person name="Zhou L."/>
            <person name="Zuber A."/>
            <person name="Denarie J."/>
            <person name="Dixon R.A."/>
            <person name="May G.D."/>
            <person name="Schwartz D.C."/>
            <person name="Rogers J."/>
            <person name="Quetier F."/>
            <person name="Town C.D."/>
            <person name="Roe B.A."/>
        </authorList>
    </citation>
    <scope>NUCLEOTIDE SEQUENCE [LARGE SCALE GENOMIC DNA]</scope>
    <source>
        <strain evidence="3">A17</strain>
        <strain evidence="4 5">cv. Jemalong A17</strain>
    </source>
</reference>
<dbReference type="AlphaFoldDB" id="G7IVR3"/>
<name>G7IVR3_MEDTR</name>
<reference evidence="4" key="3">
    <citation type="submission" date="2015-04" db="UniProtKB">
        <authorList>
            <consortium name="EnsemblPlants"/>
        </authorList>
    </citation>
    <scope>IDENTIFICATION</scope>
    <source>
        <strain evidence="4">cv. Jemalong A17</strain>
    </source>
</reference>
<evidence type="ECO:0000256" key="1">
    <source>
        <dbReference type="ARBA" id="ARBA00022857"/>
    </source>
</evidence>
<dbReference type="Proteomes" id="UP000002051">
    <property type="component" value="Chromosome 3"/>
</dbReference>
<sequence length="146" mass="16379">MRFGCGVGVDAQMNAFAYGHWRKFVILYLIICGCLKGTLNVLKSCAKFPSLKRVVLTSSIAAVAYNKKPQTLDVVVDETWFTDHDLCRESNLWYVVLKKLAEDSAWKFVRENNIIDMVTTKPAMVIGPLLQPVLKTSAAAILHLIY</sequence>
<dbReference type="PROSITE" id="PS51257">
    <property type="entry name" value="PROKAR_LIPOPROTEIN"/>
    <property type="match status" value="1"/>
</dbReference>
<dbReference type="PANTHER" id="PTHR10366">
    <property type="entry name" value="NAD DEPENDENT EPIMERASE/DEHYDRATASE"/>
    <property type="match status" value="1"/>
</dbReference>
<dbReference type="eggNOG" id="KOG1502">
    <property type="taxonomic scope" value="Eukaryota"/>
</dbReference>
<dbReference type="STRING" id="3880.G7IVR3"/>